<dbReference type="SUPFAM" id="SSF52047">
    <property type="entry name" value="RNI-like"/>
    <property type="match status" value="1"/>
</dbReference>
<evidence type="ECO:0000256" key="7">
    <source>
        <dbReference type="SAM" id="MobiDB-lite"/>
    </source>
</evidence>
<evidence type="ECO:0000259" key="10">
    <source>
        <dbReference type="Pfam" id="PF17779"/>
    </source>
</evidence>
<keyword evidence="4" id="KW-0677">Repeat</keyword>
<keyword evidence="3" id="KW-0433">Leucine-rich repeat</keyword>
<evidence type="ECO:0000256" key="4">
    <source>
        <dbReference type="ARBA" id="ARBA00022737"/>
    </source>
</evidence>
<evidence type="ECO:0000259" key="9">
    <source>
        <dbReference type="Pfam" id="PF17776"/>
    </source>
</evidence>
<keyword evidence="5" id="KW-0547">Nucleotide-binding</keyword>
<feature type="compositionally biased region" description="Low complexity" evidence="7">
    <location>
        <begin position="124"/>
        <end position="138"/>
    </location>
</feature>
<feature type="compositionally biased region" description="Basic and acidic residues" evidence="7">
    <location>
        <begin position="186"/>
        <end position="198"/>
    </location>
</feature>
<dbReference type="GO" id="GO:0005737">
    <property type="term" value="C:cytoplasm"/>
    <property type="evidence" value="ECO:0007669"/>
    <property type="project" value="UniProtKB-SubCell"/>
</dbReference>
<feature type="compositionally biased region" description="Low complexity" evidence="7">
    <location>
        <begin position="149"/>
        <end position="165"/>
    </location>
</feature>
<comment type="caution">
    <text evidence="11">The sequence shown here is derived from an EMBL/GenBank/DDBJ whole genome shotgun (WGS) entry which is preliminary data.</text>
</comment>
<evidence type="ECO:0000256" key="2">
    <source>
        <dbReference type="ARBA" id="ARBA00022490"/>
    </source>
</evidence>
<comment type="subcellular location">
    <subcellularLocation>
        <location evidence="1">Cytoplasm</location>
    </subcellularLocation>
</comment>
<evidence type="ECO:0000313" key="12">
    <source>
        <dbReference type="Proteomes" id="UP001460270"/>
    </source>
</evidence>
<feature type="compositionally biased region" description="Low complexity" evidence="7">
    <location>
        <begin position="11"/>
        <end position="22"/>
    </location>
</feature>
<evidence type="ECO:0000313" key="11">
    <source>
        <dbReference type="EMBL" id="KAK7883993.1"/>
    </source>
</evidence>
<feature type="compositionally biased region" description="Basic and acidic residues" evidence="7">
    <location>
        <begin position="166"/>
        <end position="175"/>
    </location>
</feature>
<dbReference type="InterPro" id="IPR041267">
    <property type="entry name" value="NLRP_HD2"/>
</dbReference>
<evidence type="ECO:0008006" key="13">
    <source>
        <dbReference type="Google" id="ProtNLM"/>
    </source>
</evidence>
<feature type="domain" description="NACHT LRR and PYD" evidence="9">
    <location>
        <begin position="679"/>
        <end position="827"/>
    </location>
</feature>
<dbReference type="PANTHER" id="PTHR24106">
    <property type="entry name" value="NACHT, LRR AND CARD DOMAINS-CONTAINING"/>
    <property type="match status" value="1"/>
</dbReference>
<dbReference type="InterPro" id="IPR043136">
    <property type="entry name" value="B30.2/SPRY_sf"/>
</dbReference>
<feature type="domain" description="NOD1/2 winged helix" evidence="10">
    <location>
        <begin position="618"/>
        <end position="677"/>
    </location>
</feature>
<dbReference type="InterPro" id="IPR032675">
    <property type="entry name" value="LRR_dom_sf"/>
</dbReference>
<feature type="compositionally biased region" description="Polar residues" evidence="7">
    <location>
        <begin position="34"/>
        <end position="47"/>
    </location>
</feature>
<feature type="compositionally biased region" description="Low complexity" evidence="7">
    <location>
        <begin position="100"/>
        <end position="111"/>
    </location>
</feature>
<dbReference type="GO" id="GO:0005524">
    <property type="term" value="F:ATP binding"/>
    <property type="evidence" value="ECO:0007669"/>
    <property type="project" value="UniProtKB-KW"/>
</dbReference>
<dbReference type="InterPro" id="IPR001611">
    <property type="entry name" value="Leu-rich_rpt"/>
</dbReference>
<evidence type="ECO:0000256" key="1">
    <source>
        <dbReference type="ARBA" id="ARBA00004496"/>
    </source>
</evidence>
<dbReference type="EMBL" id="JBBPFD010000020">
    <property type="protein sequence ID" value="KAK7883993.1"/>
    <property type="molecule type" value="Genomic_DNA"/>
</dbReference>
<feature type="compositionally biased region" description="Low complexity" evidence="7">
    <location>
        <begin position="73"/>
        <end position="84"/>
    </location>
</feature>
<feature type="domain" description="NACHT" evidence="8">
    <location>
        <begin position="245"/>
        <end position="386"/>
    </location>
</feature>
<feature type="region of interest" description="Disordered" evidence="7">
    <location>
        <begin position="1"/>
        <end position="198"/>
    </location>
</feature>
<name>A0AAW0MWP7_9GOBI</name>
<feature type="domain" description="NACHT" evidence="8">
    <location>
        <begin position="399"/>
        <end position="532"/>
    </location>
</feature>
<dbReference type="InterPro" id="IPR051261">
    <property type="entry name" value="NLR"/>
</dbReference>
<dbReference type="Pfam" id="PF17776">
    <property type="entry name" value="NLRC4_HD2"/>
    <property type="match status" value="1"/>
</dbReference>
<keyword evidence="12" id="KW-1185">Reference proteome</keyword>
<keyword evidence="6" id="KW-0067">ATP-binding</keyword>
<dbReference type="InterPro" id="IPR041075">
    <property type="entry name" value="NOD1/2_WH"/>
</dbReference>
<dbReference type="Pfam" id="PF13516">
    <property type="entry name" value="LRR_6"/>
    <property type="match status" value="1"/>
</dbReference>
<dbReference type="Pfam" id="PF05729">
    <property type="entry name" value="NACHT"/>
    <property type="match status" value="2"/>
</dbReference>
<dbReference type="SUPFAM" id="SSF49899">
    <property type="entry name" value="Concanavalin A-like lectins/glucanases"/>
    <property type="match status" value="1"/>
</dbReference>
<keyword evidence="2" id="KW-0963">Cytoplasm</keyword>
<organism evidence="11 12">
    <name type="scientific">Mugilogobius chulae</name>
    <name type="common">yellowstripe goby</name>
    <dbReference type="NCBI Taxonomy" id="88201"/>
    <lineage>
        <taxon>Eukaryota</taxon>
        <taxon>Metazoa</taxon>
        <taxon>Chordata</taxon>
        <taxon>Craniata</taxon>
        <taxon>Vertebrata</taxon>
        <taxon>Euteleostomi</taxon>
        <taxon>Actinopterygii</taxon>
        <taxon>Neopterygii</taxon>
        <taxon>Teleostei</taxon>
        <taxon>Neoteleostei</taxon>
        <taxon>Acanthomorphata</taxon>
        <taxon>Gobiaria</taxon>
        <taxon>Gobiiformes</taxon>
        <taxon>Gobioidei</taxon>
        <taxon>Gobiidae</taxon>
        <taxon>Gobionellinae</taxon>
        <taxon>Mugilogobius</taxon>
    </lineage>
</organism>
<evidence type="ECO:0000256" key="3">
    <source>
        <dbReference type="ARBA" id="ARBA00022614"/>
    </source>
</evidence>
<evidence type="ECO:0000256" key="5">
    <source>
        <dbReference type="ARBA" id="ARBA00022741"/>
    </source>
</evidence>
<dbReference type="Gene3D" id="3.80.10.10">
    <property type="entry name" value="Ribonuclease Inhibitor"/>
    <property type="match status" value="1"/>
</dbReference>
<dbReference type="Pfam" id="PF17779">
    <property type="entry name" value="WHD_NOD2"/>
    <property type="match status" value="1"/>
</dbReference>
<dbReference type="InterPro" id="IPR007111">
    <property type="entry name" value="NACHT_NTPase"/>
</dbReference>
<evidence type="ECO:0000256" key="6">
    <source>
        <dbReference type="ARBA" id="ARBA00022840"/>
    </source>
</evidence>
<reference evidence="12" key="1">
    <citation type="submission" date="2024-04" db="EMBL/GenBank/DDBJ databases">
        <title>Salinicola lusitanus LLJ914,a marine bacterium isolated from the Okinawa Trough.</title>
        <authorList>
            <person name="Li J."/>
        </authorList>
    </citation>
    <scope>NUCLEOTIDE SEQUENCE [LARGE SCALE GENOMIC DNA]</scope>
</reference>
<dbReference type="InterPro" id="IPR013320">
    <property type="entry name" value="ConA-like_dom_sf"/>
</dbReference>
<dbReference type="Gene3D" id="3.40.50.300">
    <property type="entry name" value="P-loop containing nucleotide triphosphate hydrolases"/>
    <property type="match status" value="2"/>
</dbReference>
<gene>
    <name evidence="11" type="ORF">WMY93_027116</name>
</gene>
<sequence>MDQTATDFRRSSPASSSVSLQSDRSMDPPLEFSKPSTIHTQSNSKCFTRQEKMHQNYNTKLLKYINNQHKMRSSPASSSVSLQSDRSMDPPLEFSKPRRSSPASSSVSLQSDRSMDPPLEFSKPRASSPASSSVSLKSDCSRMEPPMFSGDRSSEITTSSSVSKSLEADPSKSDDSSLSEEEERHEDEMGFPKSSQDSDKNLKILQTKILEKYQNDVKEKLNTEIYEMKAKTVVKKIDALFKDGRTVLTTGVAGVGKTFQGKKYVVKWAKQKVKKRHLKIFLDFEQINLKSPQSITDLLNDCFEDVNPSLDYSSYNMTIILDGLDKCDLPLDFENNRKLTDITETAPVNELLTNLIQGNLLPSAQLWILTRPSGQDKIPEQYIHTVTECRGESVQSQREHDLPLPFRELNLRKDDQLSLEDLLYDFFPCMKTSEITDYNKYKVLIVLDGLDECRLELDLSQQQKWSDIKQKMPVNDLLSNLIIGNLLPEAQVWITSRPTALRCIPADKVERVTEVRGFNDEQKEEYFRKQFDLDLAEKVLCYVKESRCIFLMCHIPVFCWIAAKVLEAFVQNGHQGIPKTLTDLFVHFLLLQCKQANAKYNQTTDEDSTTWNERNVNCVLGLSQMAFEGLEKGDLLFTEDDLISYGLDVEEASVYSGLLTRVRREESELYPEQFFSFVHLSIQEFLAAFYVFYTFSNEGENVFSTSDSSEQSVSDWSEESASDWSDRSEESASDFYKSAVDKALKSKNGDWDLFLRFLLGLSLKTNHDLLKEVLKTPENTEQINKEIIDYIKTKIDGEHSEEGCDADTSMNLFHCLNELNDRSLVEEIKKYLQADKKNYENFSRAKWAALTFVLLTSDQNLDVFDLKKYCKSETVLLGMVPVVNVAKKALLSWCELSERSCGALSSSILTSASSNLTELDLSHNELMDSGVEKLSDGLKNLTCKLNILRLAGCRISEKGCAFLISALKGNKSSVLEKLDLSYNHPGPEEEKLKALESDPDVKLKEVWATRWRSDTADLTFDVNHKHPRIIVENQTAQIWKNVPVTKILKANSERHVVEKSPRRQVFCEQELSGLCYWELEWEGTVGVGVCYKGAASKCVLGWDDMSWAVFTSNQSSSCLEFNAPTQASSPQKPTGRH</sequence>
<proteinExistence type="predicted"/>
<accession>A0AAW0MWP7</accession>
<dbReference type="PROSITE" id="PS51450">
    <property type="entry name" value="LRR"/>
    <property type="match status" value="1"/>
</dbReference>
<dbReference type="InterPro" id="IPR027417">
    <property type="entry name" value="P-loop_NTPase"/>
</dbReference>
<dbReference type="Gene3D" id="2.60.120.920">
    <property type="match status" value="1"/>
</dbReference>
<protein>
    <recommendedName>
        <fullName evidence="13">NACHT domain-containing protein</fullName>
    </recommendedName>
</protein>
<dbReference type="SMART" id="SM00368">
    <property type="entry name" value="LRR_RI"/>
    <property type="match status" value="2"/>
</dbReference>
<dbReference type="AlphaFoldDB" id="A0AAW0MWP7"/>
<evidence type="ECO:0000259" key="8">
    <source>
        <dbReference type="Pfam" id="PF05729"/>
    </source>
</evidence>
<dbReference type="Proteomes" id="UP001460270">
    <property type="component" value="Unassembled WGS sequence"/>
</dbReference>